<reference evidence="6 7" key="1">
    <citation type="submission" date="2019-09" db="EMBL/GenBank/DDBJ databases">
        <title>Segnochrobactrum spirostomi gen. nov., sp. nov., isolated from the ciliate Spirostomum cf. yagiui and description of a novel family, Segnochrobactraceae fam. nov. within the order Rhizobiales of the class Alphaproteobacteria.</title>
        <authorList>
            <person name="Akter S."/>
            <person name="Shazib S.U.A."/>
            <person name="Shin M.K."/>
        </authorList>
    </citation>
    <scope>NUCLEOTIDE SEQUENCE [LARGE SCALE GENOMIC DNA]</scope>
    <source>
        <strain evidence="6 7">Sp-1</strain>
    </source>
</reference>
<dbReference type="Proteomes" id="UP000332515">
    <property type="component" value="Unassembled WGS sequence"/>
</dbReference>
<feature type="signal peptide" evidence="5">
    <location>
        <begin position="1"/>
        <end position="25"/>
    </location>
</feature>
<dbReference type="EMBL" id="VWNA01000002">
    <property type="protein sequence ID" value="MQT14712.1"/>
    <property type="molecule type" value="Genomic_DNA"/>
</dbReference>
<dbReference type="AlphaFoldDB" id="A0A6A7YAM2"/>
<feature type="chain" id="PRO_5025616311" evidence="5">
    <location>
        <begin position="26"/>
        <end position="356"/>
    </location>
</feature>
<accession>A0A6A7YAM2</accession>
<keyword evidence="3 5" id="KW-0732">Signal</keyword>
<protein>
    <submittedName>
        <fullName evidence="6">Extracellular solute-binding protein</fullName>
    </submittedName>
</protein>
<dbReference type="GO" id="GO:0042597">
    <property type="term" value="C:periplasmic space"/>
    <property type="evidence" value="ECO:0007669"/>
    <property type="project" value="UniProtKB-SubCell"/>
</dbReference>
<sequence length="356" mass="38473">MRDVKGLIVGLLASVMLTTAVPAQAETLRLLTWGDYAPEAVIKKFKEATGIDVEVTISNNEDMISKLRATGGAGFDLAQPSQDRILGPQTDFGIYKPIDLSKIKTELFIPELLEATKKNTAIDGQVYGVAHLWGTSGLVVDRKKAPDIKSFLDLCKPEYKGRVSMRLKRPALLGMAFALGYDPFAAYGDKAKYQEIIDAAGAKLAECKANVKAYWTGSDDLLNMMRSGEVIASEAWDSTGFKLNAENPDINFVAPSVGALGWIDTFALPAKGKNDEAAYKWINFVMQPEIAAMIVDAAGSFSASKGSDKLVSPKLSKAFQEAFPPEVIAKIRWFPAVPAGLEEMEGKVLDKVAAGD</sequence>
<evidence type="ECO:0000256" key="4">
    <source>
        <dbReference type="ARBA" id="ARBA00022764"/>
    </source>
</evidence>
<dbReference type="PRINTS" id="PR00909">
    <property type="entry name" value="SPERMDNBNDNG"/>
</dbReference>
<dbReference type="GO" id="GO:0019808">
    <property type="term" value="F:polyamine binding"/>
    <property type="evidence" value="ECO:0007669"/>
    <property type="project" value="InterPro"/>
</dbReference>
<dbReference type="PANTHER" id="PTHR30222">
    <property type="entry name" value="SPERMIDINE/PUTRESCINE-BINDING PERIPLASMIC PROTEIN"/>
    <property type="match status" value="1"/>
</dbReference>
<dbReference type="SUPFAM" id="SSF53850">
    <property type="entry name" value="Periplasmic binding protein-like II"/>
    <property type="match status" value="1"/>
</dbReference>
<evidence type="ECO:0000313" key="6">
    <source>
        <dbReference type="EMBL" id="MQT14712.1"/>
    </source>
</evidence>
<dbReference type="InterPro" id="IPR001188">
    <property type="entry name" value="Sperm_putr-bd"/>
</dbReference>
<keyword evidence="7" id="KW-1185">Reference proteome</keyword>
<evidence type="ECO:0000256" key="5">
    <source>
        <dbReference type="SAM" id="SignalP"/>
    </source>
</evidence>
<organism evidence="6 7">
    <name type="scientific">Segnochrobactrum spirostomi</name>
    <dbReference type="NCBI Taxonomy" id="2608987"/>
    <lineage>
        <taxon>Bacteria</taxon>
        <taxon>Pseudomonadati</taxon>
        <taxon>Pseudomonadota</taxon>
        <taxon>Alphaproteobacteria</taxon>
        <taxon>Hyphomicrobiales</taxon>
        <taxon>Segnochrobactraceae</taxon>
        <taxon>Segnochrobactrum</taxon>
    </lineage>
</organism>
<dbReference type="GO" id="GO:0015846">
    <property type="term" value="P:polyamine transport"/>
    <property type="evidence" value="ECO:0007669"/>
    <property type="project" value="InterPro"/>
</dbReference>
<evidence type="ECO:0000256" key="2">
    <source>
        <dbReference type="ARBA" id="ARBA00022448"/>
    </source>
</evidence>
<comment type="subcellular location">
    <subcellularLocation>
        <location evidence="1">Periplasm</location>
    </subcellularLocation>
</comment>
<evidence type="ECO:0000313" key="7">
    <source>
        <dbReference type="Proteomes" id="UP000332515"/>
    </source>
</evidence>
<evidence type="ECO:0000256" key="1">
    <source>
        <dbReference type="ARBA" id="ARBA00004418"/>
    </source>
</evidence>
<gene>
    <name evidence="6" type="ORF">F0357_19035</name>
</gene>
<dbReference type="RefSeq" id="WP_153487749.1">
    <property type="nucleotide sequence ID" value="NZ_VWNA01000002.1"/>
</dbReference>
<evidence type="ECO:0000256" key="3">
    <source>
        <dbReference type="ARBA" id="ARBA00022729"/>
    </source>
</evidence>
<name>A0A6A7YAM2_9HYPH</name>
<keyword evidence="2" id="KW-0813">Transport</keyword>
<proteinExistence type="predicted"/>
<dbReference type="PANTHER" id="PTHR30222:SF17">
    <property type="entry name" value="SPERMIDINE_PUTRESCINE-BINDING PERIPLASMIC PROTEIN"/>
    <property type="match status" value="1"/>
</dbReference>
<dbReference type="InterPro" id="IPR006059">
    <property type="entry name" value="SBP"/>
</dbReference>
<keyword evidence="4" id="KW-0574">Periplasm</keyword>
<comment type="caution">
    <text evidence="6">The sequence shown here is derived from an EMBL/GenBank/DDBJ whole genome shotgun (WGS) entry which is preliminary data.</text>
</comment>
<dbReference type="Gene3D" id="3.40.190.10">
    <property type="entry name" value="Periplasmic binding protein-like II"/>
    <property type="match status" value="2"/>
</dbReference>
<dbReference type="Pfam" id="PF13416">
    <property type="entry name" value="SBP_bac_8"/>
    <property type="match status" value="1"/>
</dbReference>